<dbReference type="InterPro" id="IPR004113">
    <property type="entry name" value="FAD-bd_oxidored_4_C"/>
</dbReference>
<reference evidence="7" key="1">
    <citation type="submission" date="2016-10" db="EMBL/GenBank/DDBJ databases">
        <authorList>
            <person name="Varghese N."/>
            <person name="Submissions S."/>
        </authorList>
    </citation>
    <scope>NUCLEOTIDE SEQUENCE [LARGE SCALE GENOMIC DNA]</scope>
    <source>
        <strain evidence="7">DSM 13234</strain>
    </source>
</reference>
<dbReference type="Pfam" id="PF01565">
    <property type="entry name" value="FAD_binding_4"/>
    <property type="match status" value="1"/>
</dbReference>
<proteinExistence type="inferred from homology"/>
<accession>A0A1H6HVX7</accession>
<dbReference type="SUPFAM" id="SSF55103">
    <property type="entry name" value="FAD-linked oxidases, C-terminal domain"/>
    <property type="match status" value="1"/>
</dbReference>
<keyword evidence="7" id="KW-1185">Reference proteome</keyword>
<dbReference type="AlphaFoldDB" id="A0A1H6HVX7"/>
<dbReference type="InterPro" id="IPR016169">
    <property type="entry name" value="FAD-bd_PCMH_sub2"/>
</dbReference>
<dbReference type="InterPro" id="IPR006094">
    <property type="entry name" value="Oxid_FAD_bind_N"/>
</dbReference>
<name>A0A1H6HVX7_MAGFU</name>
<dbReference type="FunFam" id="1.10.45.10:FF:000001">
    <property type="entry name" value="D-lactate dehydrogenase mitochondrial"/>
    <property type="match status" value="1"/>
</dbReference>
<dbReference type="PANTHER" id="PTHR43716">
    <property type="entry name" value="D-2-HYDROXYGLUTARATE DEHYDROGENASE, MITOCHONDRIAL"/>
    <property type="match status" value="1"/>
</dbReference>
<dbReference type="Gene3D" id="3.30.70.2190">
    <property type="match status" value="1"/>
</dbReference>
<dbReference type="InterPro" id="IPR036318">
    <property type="entry name" value="FAD-bd_PCMH-like_sf"/>
</dbReference>
<feature type="domain" description="FAD-binding PCMH-type" evidence="5">
    <location>
        <begin position="34"/>
        <end position="215"/>
    </location>
</feature>
<evidence type="ECO:0000256" key="1">
    <source>
        <dbReference type="ARBA" id="ARBA00001974"/>
    </source>
</evidence>
<dbReference type="GO" id="GO:0022904">
    <property type="term" value="P:respiratory electron transport chain"/>
    <property type="evidence" value="ECO:0007669"/>
    <property type="project" value="TreeGrafter"/>
</dbReference>
<evidence type="ECO:0000256" key="4">
    <source>
        <dbReference type="ARBA" id="ARBA00022827"/>
    </source>
</evidence>
<evidence type="ECO:0000259" key="5">
    <source>
        <dbReference type="PROSITE" id="PS51387"/>
    </source>
</evidence>
<comment type="similarity">
    <text evidence="2">Belongs to the FAD-binding oxidoreductase/transferase type 4 family.</text>
</comment>
<dbReference type="RefSeq" id="WP_244511127.1">
    <property type="nucleotide sequence ID" value="NZ_FNWO01000007.1"/>
</dbReference>
<dbReference type="Gene3D" id="3.30.465.10">
    <property type="match status" value="1"/>
</dbReference>
<keyword evidence="3" id="KW-0285">Flavoprotein</keyword>
<dbReference type="Pfam" id="PF02913">
    <property type="entry name" value="FAD-oxidase_C"/>
    <property type="match status" value="1"/>
</dbReference>
<comment type="cofactor">
    <cofactor evidence="1">
        <name>FAD</name>
        <dbReference type="ChEBI" id="CHEBI:57692"/>
    </cofactor>
</comment>
<evidence type="ECO:0000313" key="7">
    <source>
        <dbReference type="Proteomes" id="UP000182983"/>
    </source>
</evidence>
<dbReference type="PROSITE" id="PS51387">
    <property type="entry name" value="FAD_PCMH"/>
    <property type="match status" value="1"/>
</dbReference>
<dbReference type="InterPro" id="IPR016167">
    <property type="entry name" value="FAD-bd_PCMH_sub1"/>
</dbReference>
<evidence type="ECO:0000313" key="6">
    <source>
        <dbReference type="EMBL" id="SEH38341.1"/>
    </source>
</evidence>
<dbReference type="Gene3D" id="1.10.45.10">
    <property type="entry name" value="Vanillyl-alcohol Oxidase, Chain A, domain 4"/>
    <property type="match status" value="1"/>
</dbReference>
<organism evidence="6 7">
    <name type="scientific">Magnetospirillum fulvum</name>
    <name type="common">Rhodospirillum fulvum</name>
    <dbReference type="NCBI Taxonomy" id="1082"/>
    <lineage>
        <taxon>Bacteria</taxon>
        <taxon>Pseudomonadati</taxon>
        <taxon>Pseudomonadota</taxon>
        <taxon>Alphaproteobacteria</taxon>
        <taxon>Rhodospirillales</taxon>
        <taxon>Rhodospirillaceae</taxon>
        <taxon>Magnetospirillum</taxon>
    </lineage>
</organism>
<sequence>MRELDHLAAIVGPGNLVTDPDDMAPYLVEERGLYRGTALAVARPGSTAEVAALVTACAEAGIAMVPQGGRTGLCGGAVPAGLERAIVIATERMDRIRAVDPVDFTMTVEAGCILATIQAAADEVGCLFPLSLAAEGSCRIGGNIATNAGGTNVLRYGSTRDLVLGLEVVLPDGRVWNGIKALRKDNTGYALNQLFIGSEGTLGIVTAAVLKLYPRPAEHQTALIGLPDPQAALALLGRARRASGDAVTACELMSRFAFDLAVRHIPGLRDPLQTASPWLLLLELSSSRPGGLREAVETVLEEALEDGTAQDAVLAESETQRLALWRLRESIPEAQKHEGGSIKHDISVATSHVPDLIGRATAAVAEALPGARPVAFGHIGDGNIHFNVSQPVGADKDSFLDQWPRLNRIIHDVVTAMGGSISAEHGIGRLKAAELVRIKPDVDLDLMHRIKQAFDPDGLMNPGAVLIPR</sequence>
<dbReference type="GO" id="GO:0003824">
    <property type="term" value="F:catalytic activity"/>
    <property type="evidence" value="ECO:0007669"/>
    <property type="project" value="InterPro"/>
</dbReference>
<dbReference type="GO" id="GO:0071949">
    <property type="term" value="F:FAD binding"/>
    <property type="evidence" value="ECO:0007669"/>
    <property type="project" value="InterPro"/>
</dbReference>
<dbReference type="SUPFAM" id="SSF56176">
    <property type="entry name" value="FAD-binding/transporter-associated domain-like"/>
    <property type="match status" value="1"/>
</dbReference>
<dbReference type="Gene3D" id="3.30.70.2740">
    <property type="match status" value="1"/>
</dbReference>
<keyword evidence="4" id="KW-0274">FAD</keyword>
<dbReference type="InterPro" id="IPR016164">
    <property type="entry name" value="FAD-linked_Oxase-like_C"/>
</dbReference>
<dbReference type="Proteomes" id="UP000182983">
    <property type="component" value="Unassembled WGS sequence"/>
</dbReference>
<dbReference type="PANTHER" id="PTHR43716:SF2">
    <property type="entry name" value="BLL6224 PROTEIN"/>
    <property type="match status" value="1"/>
</dbReference>
<dbReference type="InterPro" id="IPR016171">
    <property type="entry name" value="Vanillyl_alc_oxidase_C-sub2"/>
</dbReference>
<dbReference type="InterPro" id="IPR016166">
    <property type="entry name" value="FAD-bd_PCMH"/>
</dbReference>
<gene>
    <name evidence="6" type="ORF">SAMN04244559_02055</name>
</gene>
<evidence type="ECO:0000256" key="2">
    <source>
        <dbReference type="ARBA" id="ARBA00008000"/>
    </source>
</evidence>
<evidence type="ECO:0000256" key="3">
    <source>
        <dbReference type="ARBA" id="ARBA00022630"/>
    </source>
</evidence>
<dbReference type="EMBL" id="FNWO01000007">
    <property type="protein sequence ID" value="SEH38341.1"/>
    <property type="molecule type" value="Genomic_DNA"/>
</dbReference>
<dbReference type="Gene3D" id="3.30.43.10">
    <property type="entry name" value="Uridine Diphospho-n-acetylenolpyruvylglucosamine Reductase, domain 2"/>
    <property type="match status" value="1"/>
</dbReference>
<protein>
    <submittedName>
        <fullName evidence="6">4-phosphoerythronate dehydrogenase (FAD-dependent)</fullName>
    </submittedName>
</protein>
<dbReference type="InterPro" id="IPR051264">
    <property type="entry name" value="FAD-oxidored/transferase_4"/>
</dbReference>